<protein>
    <submittedName>
        <fullName evidence="2">Uncharacterized protein</fullName>
    </submittedName>
</protein>
<proteinExistence type="predicted"/>
<feature type="region of interest" description="Disordered" evidence="1">
    <location>
        <begin position="41"/>
        <end position="60"/>
    </location>
</feature>
<evidence type="ECO:0000313" key="3">
    <source>
        <dbReference type="Proteomes" id="UP001412067"/>
    </source>
</evidence>
<comment type="caution">
    <text evidence="2">The sequence shown here is derived from an EMBL/GenBank/DDBJ whole genome shotgun (WGS) entry which is preliminary data.</text>
</comment>
<dbReference type="EMBL" id="JBBWWR010000020">
    <property type="protein sequence ID" value="KAK8939290.1"/>
    <property type="molecule type" value="Genomic_DNA"/>
</dbReference>
<evidence type="ECO:0000256" key="1">
    <source>
        <dbReference type="SAM" id="MobiDB-lite"/>
    </source>
</evidence>
<gene>
    <name evidence="2" type="ORF">KSP40_PGU005851</name>
</gene>
<organism evidence="2 3">
    <name type="scientific">Platanthera guangdongensis</name>
    <dbReference type="NCBI Taxonomy" id="2320717"/>
    <lineage>
        <taxon>Eukaryota</taxon>
        <taxon>Viridiplantae</taxon>
        <taxon>Streptophyta</taxon>
        <taxon>Embryophyta</taxon>
        <taxon>Tracheophyta</taxon>
        <taxon>Spermatophyta</taxon>
        <taxon>Magnoliopsida</taxon>
        <taxon>Liliopsida</taxon>
        <taxon>Asparagales</taxon>
        <taxon>Orchidaceae</taxon>
        <taxon>Orchidoideae</taxon>
        <taxon>Orchideae</taxon>
        <taxon>Orchidinae</taxon>
        <taxon>Platanthera</taxon>
    </lineage>
</organism>
<keyword evidence="3" id="KW-1185">Reference proteome</keyword>
<accession>A0ABR2LE40</accession>
<sequence>MSALFFSTLYSVRVPEHSHAIRSARARDFSRFSFSSSKSRLLISPRGNSSSHPDGDCQTEPEKYLLLL</sequence>
<dbReference type="Proteomes" id="UP001412067">
    <property type="component" value="Unassembled WGS sequence"/>
</dbReference>
<reference evidence="2 3" key="1">
    <citation type="journal article" date="2022" name="Nat. Plants">
        <title>Genomes of leafy and leafless Platanthera orchids illuminate the evolution of mycoheterotrophy.</title>
        <authorList>
            <person name="Li M.H."/>
            <person name="Liu K.W."/>
            <person name="Li Z."/>
            <person name="Lu H.C."/>
            <person name="Ye Q.L."/>
            <person name="Zhang D."/>
            <person name="Wang J.Y."/>
            <person name="Li Y.F."/>
            <person name="Zhong Z.M."/>
            <person name="Liu X."/>
            <person name="Yu X."/>
            <person name="Liu D.K."/>
            <person name="Tu X.D."/>
            <person name="Liu B."/>
            <person name="Hao Y."/>
            <person name="Liao X.Y."/>
            <person name="Jiang Y.T."/>
            <person name="Sun W.H."/>
            <person name="Chen J."/>
            <person name="Chen Y.Q."/>
            <person name="Ai Y."/>
            <person name="Zhai J.W."/>
            <person name="Wu S.S."/>
            <person name="Zhou Z."/>
            <person name="Hsiao Y.Y."/>
            <person name="Wu W.L."/>
            <person name="Chen Y.Y."/>
            <person name="Lin Y.F."/>
            <person name="Hsu J.L."/>
            <person name="Li C.Y."/>
            <person name="Wang Z.W."/>
            <person name="Zhao X."/>
            <person name="Zhong W.Y."/>
            <person name="Ma X.K."/>
            <person name="Ma L."/>
            <person name="Huang J."/>
            <person name="Chen G.Z."/>
            <person name="Huang M.Z."/>
            <person name="Huang L."/>
            <person name="Peng D.H."/>
            <person name="Luo Y.B."/>
            <person name="Zou S.Q."/>
            <person name="Chen S.P."/>
            <person name="Lan S."/>
            <person name="Tsai W.C."/>
            <person name="Van de Peer Y."/>
            <person name="Liu Z.J."/>
        </authorList>
    </citation>
    <scope>NUCLEOTIDE SEQUENCE [LARGE SCALE GENOMIC DNA]</scope>
    <source>
        <strain evidence="2">Lor288</strain>
    </source>
</reference>
<name>A0ABR2LE40_9ASPA</name>
<evidence type="ECO:0000313" key="2">
    <source>
        <dbReference type="EMBL" id="KAK8939290.1"/>
    </source>
</evidence>